<feature type="domain" description="ABC-three component systems C-terminal" evidence="1">
    <location>
        <begin position="4"/>
        <end position="106"/>
    </location>
</feature>
<accession>A0A6A8Q0E1</accession>
<name>A0A6A8Q0E1_METHO</name>
<proteinExistence type="predicted"/>
<sequence>MSPVYKIELQIHRKDFYSTESILHKIRDFFLNAERGFNCLKDDVYNGIKLFILRGFSNGYERMNSTLDFVMTISYRKSYLSTQGNGLIGNSEERGIVHMLVNEWNITRIKDGE</sequence>
<dbReference type="Pfam" id="PF20282">
    <property type="entry name" value="CTD6"/>
    <property type="match status" value="1"/>
</dbReference>
<dbReference type="AlphaFoldDB" id="A0A6A8Q0E1"/>
<protein>
    <recommendedName>
        <fullName evidence="1">ABC-three component systems C-terminal domain-containing protein</fullName>
    </recommendedName>
</protein>
<comment type="caution">
    <text evidence="2">The sequence shown here is derived from an EMBL/GenBank/DDBJ whole genome shotgun (WGS) entry which is preliminary data.</text>
</comment>
<reference evidence="2" key="1">
    <citation type="submission" date="2019-11" db="EMBL/GenBank/DDBJ databases">
        <title>Draft genome sequence of Mycoplasma hominis strain MH-1.</title>
        <authorList>
            <person name="Ruan Z."/>
            <person name="Zhang J."/>
            <person name="Xie X."/>
        </authorList>
    </citation>
    <scope>NUCLEOTIDE SEQUENCE</scope>
    <source>
        <strain evidence="2">MH-1</strain>
    </source>
</reference>
<gene>
    <name evidence="2" type="ORF">GLX26_01525</name>
</gene>
<evidence type="ECO:0000313" key="2">
    <source>
        <dbReference type="EMBL" id="MTH75791.1"/>
    </source>
</evidence>
<organism evidence="2">
    <name type="scientific">Metamycoplasma hominis</name>
    <name type="common">Mycoplasma hominis</name>
    <dbReference type="NCBI Taxonomy" id="2098"/>
    <lineage>
        <taxon>Bacteria</taxon>
        <taxon>Bacillati</taxon>
        <taxon>Mycoplasmatota</taxon>
        <taxon>Mycoplasmoidales</taxon>
        <taxon>Metamycoplasmataceae</taxon>
        <taxon>Metamycoplasma</taxon>
    </lineage>
</organism>
<evidence type="ECO:0000259" key="1">
    <source>
        <dbReference type="Pfam" id="PF20282"/>
    </source>
</evidence>
<dbReference type="InterPro" id="IPR046914">
    <property type="entry name" value="ABC-3C_CTD6"/>
</dbReference>
<dbReference type="EMBL" id="WMLC01000018">
    <property type="protein sequence ID" value="MTH75791.1"/>
    <property type="molecule type" value="Genomic_DNA"/>
</dbReference>